<dbReference type="Proteomes" id="UP000515806">
    <property type="component" value="Chromosome"/>
</dbReference>
<keyword evidence="2" id="KW-1185">Reference proteome</keyword>
<protein>
    <submittedName>
        <fullName evidence="1">Uncharacterized protein</fullName>
    </submittedName>
</protein>
<gene>
    <name evidence="1" type="ORF">H9L23_02470</name>
</gene>
<sequence length="219" mass="24046">MKIFLFLSLVTFFPFLCPAQINIALLHQLISQSKGEHGRQSSARERQGVALAGESLNQRGMKSLKEGYVKISSQLSMLGGAIDALQIGIESSPLLDDIYLQQSAIISLCSSDPLLIPLALSAQADLADQAQLFLRYLYGLALSIGELNQMRQSERKLLFFQLTSQLRSISSALHGICQTLRAAAQHTQRTKAGFSDFGKRDRALSGEILQKLRTLKIGP</sequence>
<dbReference type="RefSeq" id="WP_187593510.1">
    <property type="nucleotide sequence ID" value="NZ_CP060723.1"/>
</dbReference>
<organism evidence="1 2">
    <name type="scientific">Pedobacter roseus</name>
    <dbReference type="NCBI Taxonomy" id="336820"/>
    <lineage>
        <taxon>Bacteria</taxon>
        <taxon>Pseudomonadati</taxon>
        <taxon>Bacteroidota</taxon>
        <taxon>Sphingobacteriia</taxon>
        <taxon>Sphingobacteriales</taxon>
        <taxon>Sphingobacteriaceae</taxon>
        <taxon>Pedobacter</taxon>
    </lineage>
</organism>
<dbReference type="EMBL" id="CP060723">
    <property type="protein sequence ID" value="QNN42990.1"/>
    <property type="molecule type" value="Genomic_DNA"/>
</dbReference>
<accession>A0A7G9QI15</accession>
<dbReference type="KEGG" id="proe:H9L23_02470"/>
<name>A0A7G9QI15_9SPHI</name>
<proteinExistence type="predicted"/>
<reference evidence="1 2" key="1">
    <citation type="submission" date="2020-08" db="EMBL/GenBank/DDBJ databases">
        <title>Genome sequence of Pedobacter roseus KACC 11594T.</title>
        <authorList>
            <person name="Hyun D.-W."/>
            <person name="Bae J.-W."/>
        </authorList>
    </citation>
    <scope>NUCLEOTIDE SEQUENCE [LARGE SCALE GENOMIC DNA]</scope>
    <source>
        <strain evidence="1 2">KACC 11594</strain>
    </source>
</reference>
<evidence type="ECO:0000313" key="1">
    <source>
        <dbReference type="EMBL" id="QNN42990.1"/>
    </source>
</evidence>
<evidence type="ECO:0000313" key="2">
    <source>
        <dbReference type="Proteomes" id="UP000515806"/>
    </source>
</evidence>
<dbReference type="AlphaFoldDB" id="A0A7G9QI15"/>